<feature type="compositionally biased region" description="Pro residues" evidence="2">
    <location>
        <begin position="53"/>
        <end position="65"/>
    </location>
</feature>
<protein>
    <submittedName>
        <fullName evidence="4">Spermidine/putrescine ABC transporter substrate-binding protein</fullName>
    </submittedName>
</protein>
<dbReference type="PANTHER" id="PTHR30222:SF18">
    <property type="entry name" value="BIFUNCTIONAL POLYHYDROXYBUTYRATE SYNTHASE _ ABC TRANSPORTER PERIPLASMIC BINDING PROTEIN-RELATED"/>
    <property type="match status" value="1"/>
</dbReference>
<dbReference type="Gene3D" id="3.40.190.10">
    <property type="entry name" value="Periplasmic binding protein-like II"/>
    <property type="match status" value="2"/>
</dbReference>
<dbReference type="PROSITE" id="PS51257">
    <property type="entry name" value="PROKAR_LIPOPROTEIN"/>
    <property type="match status" value="1"/>
</dbReference>
<proteinExistence type="predicted"/>
<dbReference type="EMBL" id="BMNT01000013">
    <property type="protein sequence ID" value="GGK84009.1"/>
    <property type="molecule type" value="Genomic_DNA"/>
</dbReference>
<dbReference type="InterPro" id="IPR006059">
    <property type="entry name" value="SBP"/>
</dbReference>
<evidence type="ECO:0000256" key="2">
    <source>
        <dbReference type="SAM" id="MobiDB-lite"/>
    </source>
</evidence>
<evidence type="ECO:0000256" key="1">
    <source>
        <dbReference type="ARBA" id="ARBA00022729"/>
    </source>
</evidence>
<reference evidence="4" key="2">
    <citation type="submission" date="2020-09" db="EMBL/GenBank/DDBJ databases">
        <authorList>
            <person name="Sun Q."/>
            <person name="Ohkuma M."/>
        </authorList>
    </citation>
    <scope>NUCLEOTIDE SEQUENCE</scope>
    <source>
        <strain evidence="4">JCM 13064</strain>
    </source>
</reference>
<dbReference type="AlphaFoldDB" id="A0A917VIZ9"/>
<evidence type="ECO:0000313" key="5">
    <source>
        <dbReference type="Proteomes" id="UP000645217"/>
    </source>
</evidence>
<keyword evidence="1 3" id="KW-0732">Signal</keyword>
<feature type="signal peptide" evidence="3">
    <location>
        <begin position="1"/>
        <end position="21"/>
    </location>
</feature>
<dbReference type="RefSeq" id="WP_189163420.1">
    <property type="nucleotide sequence ID" value="NZ_BMNT01000013.1"/>
</dbReference>
<reference evidence="4" key="1">
    <citation type="journal article" date="2014" name="Int. J. Syst. Evol. Microbiol.">
        <title>Complete genome sequence of Corynebacterium casei LMG S-19264T (=DSM 44701T), isolated from a smear-ripened cheese.</title>
        <authorList>
            <consortium name="US DOE Joint Genome Institute (JGI-PGF)"/>
            <person name="Walter F."/>
            <person name="Albersmeier A."/>
            <person name="Kalinowski J."/>
            <person name="Ruckert C."/>
        </authorList>
    </citation>
    <scope>NUCLEOTIDE SEQUENCE</scope>
    <source>
        <strain evidence="4">JCM 13064</strain>
    </source>
</reference>
<comment type="caution">
    <text evidence="4">The sequence shown here is derived from an EMBL/GenBank/DDBJ whole genome shotgun (WGS) entry which is preliminary data.</text>
</comment>
<sequence length="432" mass="45305">MVTGGRRLASFLALITSAAVAAGGCGGMGRPDAAAGSVAARSAATPVATPASPSAPPVTPTPSPSPTALGPGEGTVTVLTFRGYAEYGGTQPAYNWVTPFERATGCRVNLRFPAADDQMDKMLAGTAYDVVSAPPEVGGRLVAERKVVPITTSLVPNYDEIPEWLRAQRSVTAGGQVYGVPYLWGWYATLYDSGRTRPPAGSALYEAPGPVALRDSPMTIADAALALRRLRPKLGIDDPYQLTPAQLDAAIALLGAGRGTARTPGSDGGRIYWKEPVQAMQALAGGTAEAARTLPYHLDILRKAGHGGWKAVPDAPATGWADSWMISTRAAAPNCAYRWIDWSISAEAQQQASVWNLLAPANPGACDLSGKGAERSGQARRERDICAAYRVGDESFTKKVAFAVLPGSDCEGADGECTDYAEWAARWRALVE</sequence>
<accession>A0A917VIZ9</accession>
<dbReference type="PANTHER" id="PTHR30222">
    <property type="entry name" value="SPERMIDINE/PUTRESCINE-BINDING PERIPLASMIC PROTEIN"/>
    <property type="match status" value="1"/>
</dbReference>
<dbReference type="Pfam" id="PF13416">
    <property type="entry name" value="SBP_bac_8"/>
    <property type="match status" value="1"/>
</dbReference>
<evidence type="ECO:0000256" key="3">
    <source>
        <dbReference type="SAM" id="SignalP"/>
    </source>
</evidence>
<evidence type="ECO:0000313" key="4">
    <source>
        <dbReference type="EMBL" id="GGK84009.1"/>
    </source>
</evidence>
<organism evidence="4 5">
    <name type="scientific">Sphaerisporangium melleum</name>
    <dbReference type="NCBI Taxonomy" id="321316"/>
    <lineage>
        <taxon>Bacteria</taxon>
        <taxon>Bacillati</taxon>
        <taxon>Actinomycetota</taxon>
        <taxon>Actinomycetes</taxon>
        <taxon>Streptosporangiales</taxon>
        <taxon>Streptosporangiaceae</taxon>
        <taxon>Sphaerisporangium</taxon>
    </lineage>
</organism>
<feature type="region of interest" description="Disordered" evidence="2">
    <location>
        <begin position="45"/>
        <end position="72"/>
    </location>
</feature>
<dbReference type="SUPFAM" id="SSF53850">
    <property type="entry name" value="Periplasmic binding protein-like II"/>
    <property type="match status" value="1"/>
</dbReference>
<name>A0A917VIZ9_9ACTN</name>
<keyword evidence="5" id="KW-1185">Reference proteome</keyword>
<dbReference type="Proteomes" id="UP000645217">
    <property type="component" value="Unassembled WGS sequence"/>
</dbReference>
<gene>
    <name evidence="4" type="ORF">GCM10007964_28100</name>
</gene>
<feature type="chain" id="PRO_5037594323" evidence="3">
    <location>
        <begin position="22"/>
        <end position="432"/>
    </location>
</feature>